<protein>
    <submittedName>
        <fullName evidence="2">Uncharacterized protein</fullName>
    </submittedName>
</protein>
<feature type="compositionally biased region" description="Basic residues" evidence="1">
    <location>
        <begin position="81"/>
        <end position="92"/>
    </location>
</feature>
<evidence type="ECO:0000313" key="3">
    <source>
        <dbReference type="EMBL" id="CAE8648530.1"/>
    </source>
</evidence>
<comment type="caution">
    <text evidence="2">The sequence shown here is derived from an EMBL/GenBank/DDBJ whole genome shotgun (WGS) entry which is preliminary data.</text>
</comment>
<accession>A0A813H7J9</accession>
<reference evidence="2" key="1">
    <citation type="submission" date="2021-02" db="EMBL/GenBank/DDBJ databases">
        <authorList>
            <person name="Dougan E. K."/>
            <person name="Rhodes N."/>
            <person name="Thang M."/>
            <person name="Chan C."/>
        </authorList>
    </citation>
    <scope>NUCLEOTIDE SEQUENCE</scope>
</reference>
<dbReference type="AlphaFoldDB" id="A0A813H7J9"/>
<evidence type="ECO:0000313" key="4">
    <source>
        <dbReference type="Proteomes" id="UP000654075"/>
    </source>
</evidence>
<feature type="region of interest" description="Disordered" evidence="1">
    <location>
        <begin position="39"/>
        <end position="111"/>
    </location>
</feature>
<dbReference type="Proteomes" id="UP000654075">
    <property type="component" value="Unassembled WGS sequence"/>
</dbReference>
<keyword evidence="4" id="KW-1185">Reference proteome</keyword>
<evidence type="ECO:0000313" key="2">
    <source>
        <dbReference type="EMBL" id="CAE8633586.1"/>
    </source>
</evidence>
<feature type="compositionally biased region" description="Polar residues" evidence="1">
    <location>
        <begin position="47"/>
        <end position="60"/>
    </location>
</feature>
<evidence type="ECO:0000256" key="1">
    <source>
        <dbReference type="SAM" id="MobiDB-lite"/>
    </source>
</evidence>
<dbReference type="EMBL" id="CAJNNV010030812">
    <property type="protein sequence ID" value="CAE8633586.1"/>
    <property type="molecule type" value="Genomic_DNA"/>
</dbReference>
<name>A0A813H7J9_POLGL</name>
<dbReference type="EMBL" id="CAJNNW010006681">
    <property type="protein sequence ID" value="CAE8648530.1"/>
    <property type="molecule type" value="Genomic_DNA"/>
</dbReference>
<proteinExistence type="predicted"/>
<sequence>MCLGPSGEFFLGPPELSTLLTAGWPVVGGAVKLLEKATKTRRPLEKQGSQYLHTLASSAPSDVPPARSNDSPQSARENSRKGRKSTTNKTNKKNISGQNGVKHNAGRLDAS</sequence>
<gene>
    <name evidence="2" type="ORF">PGLA1383_LOCUS49446</name>
    <name evidence="3" type="ORF">PGLA2088_LOCUS6644</name>
</gene>
<organism evidence="2 4">
    <name type="scientific">Polarella glacialis</name>
    <name type="common">Dinoflagellate</name>
    <dbReference type="NCBI Taxonomy" id="89957"/>
    <lineage>
        <taxon>Eukaryota</taxon>
        <taxon>Sar</taxon>
        <taxon>Alveolata</taxon>
        <taxon>Dinophyceae</taxon>
        <taxon>Suessiales</taxon>
        <taxon>Suessiaceae</taxon>
        <taxon>Polarella</taxon>
    </lineage>
</organism>
<dbReference type="Proteomes" id="UP000626109">
    <property type="component" value="Unassembled WGS sequence"/>
</dbReference>